<evidence type="ECO:0000256" key="2">
    <source>
        <dbReference type="ARBA" id="ARBA00023125"/>
    </source>
</evidence>
<dbReference type="SMART" id="SM00347">
    <property type="entry name" value="HTH_MARR"/>
    <property type="match status" value="1"/>
</dbReference>
<keyword evidence="6" id="KW-1185">Reference proteome</keyword>
<accession>A0ABT7UAA1</accession>
<gene>
    <name evidence="5" type="ORF">QUV96_02650</name>
</gene>
<proteinExistence type="predicted"/>
<reference evidence="5 6" key="3">
    <citation type="submission" date="2023-06" db="EMBL/GenBank/DDBJ databases">
        <authorList>
            <person name="Zeman M."/>
            <person name="Kubasova T."/>
            <person name="Jahodarova E."/>
            <person name="Nykrynova M."/>
            <person name="Rychlik I."/>
        </authorList>
    </citation>
    <scope>NUCLEOTIDE SEQUENCE [LARGE SCALE GENOMIC DNA]</scope>
    <source>
        <strain evidence="5 6">ET39</strain>
    </source>
</reference>
<dbReference type="SUPFAM" id="SSF46785">
    <property type="entry name" value="Winged helix' DNA-binding domain"/>
    <property type="match status" value="1"/>
</dbReference>
<dbReference type="InterPro" id="IPR036388">
    <property type="entry name" value="WH-like_DNA-bd_sf"/>
</dbReference>
<name>A0ABT7UAA1_9FIRM</name>
<protein>
    <submittedName>
        <fullName evidence="5">MarR family transcriptional regulator</fullName>
    </submittedName>
</protein>
<feature type="domain" description="HTH marR-type" evidence="4">
    <location>
        <begin position="5"/>
        <end position="138"/>
    </location>
</feature>
<dbReference type="PRINTS" id="PR00598">
    <property type="entry name" value="HTHMARR"/>
</dbReference>
<evidence type="ECO:0000313" key="5">
    <source>
        <dbReference type="EMBL" id="MDM8156534.1"/>
    </source>
</evidence>
<keyword evidence="1" id="KW-0805">Transcription regulation</keyword>
<sequence length="146" mass="16867">MKLTVEMILRSLNQIRRVYVDRLQERMPEENLSPNEISILILLSNNPHITTAAQLCVLLGVSKSLISRSVERLTRRGILCARQDTRDHRLIHLTLSERSKPLIDRLQEEIAVINHSVLADISEAEITQMAATMRKITERFQREESK</sequence>
<dbReference type="InterPro" id="IPR000835">
    <property type="entry name" value="HTH_MarR-typ"/>
</dbReference>
<dbReference type="InterPro" id="IPR036390">
    <property type="entry name" value="WH_DNA-bd_sf"/>
</dbReference>
<evidence type="ECO:0000259" key="4">
    <source>
        <dbReference type="PROSITE" id="PS50995"/>
    </source>
</evidence>
<evidence type="ECO:0000313" key="6">
    <source>
        <dbReference type="Proteomes" id="UP001529340"/>
    </source>
</evidence>
<dbReference type="Pfam" id="PF12802">
    <property type="entry name" value="MarR_2"/>
    <property type="match status" value="1"/>
</dbReference>
<dbReference type="EMBL" id="JAUDCG010000008">
    <property type="protein sequence ID" value="MDM8156534.1"/>
    <property type="molecule type" value="Genomic_DNA"/>
</dbReference>
<evidence type="ECO:0000256" key="3">
    <source>
        <dbReference type="ARBA" id="ARBA00023163"/>
    </source>
</evidence>
<dbReference type="PANTHER" id="PTHR42756">
    <property type="entry name" value="TRANSCRIPTIONAL REGULATOR, MARR"/>
    <property type="match status" value="1"/>
</dbReference>
<organism evidence="5 6">
    <name type="scientific">Amedibacillus dolichus</name>
    <dbReference type="NCBI Taxonomy" id="31971"/>
    <lineage>
        <taxon>Bacteria</taxon>
        <taxon>Bacillati</taxon>
        <taxon>Bacillota</taxon>
        <taxon>Erysipelotrichia</taxon>
        <taxon>Erysipelotrichales</taxon>
        <taxon>Erysipelotrichaceae</taxon>
        <taxon>Amedibacillus</taxon>
    </lineage>
</organism>
<dbReference type="PROSITE" id="PS50995">
    <property type="entry name" value="HTH_MARR_2"/>
    <property type="match status" value="1"/>
</dbReference>
<reference evidence="5 6" key="2">
    <citation type="submission" date="2023-06" db="EMBL/GenBank/DDBJ databases">
        <title>Identification and characterization of horizontal gene transfer across gut microbiota members of farm animals based on homology search.</title>
        <authorList>
            <person name="Schwarzerova J."/>
            <person name="Nykrynova M."/>
            <person name="Jureckova K."/>
            <person name="Cejkova D."/>
            <person name="Rychlik I."/>
        </authorList>
    </citation>
    <scope>NUCLEOTIDE SEQUENCE [LARGE SCALE GENOMIC DNA]</scope>
    <source>
        <strain evidence="5 6">ET39</strain>
    </source>
</reference>
<keyword evidence="2" id="KW-0238">DNA-binding</keyword>
<dbReference type="Proteomes" id="UP001529340">
    <property type="component" value="Unassembled WGS sequence"/>
</dbReference>
<reference evidence="6" key="1">
    <citation type="submission" date="2023-06" db="EMBL/GenBank/DDBJ databases">
        <title>Identification and characterization of horizontal gene transfer across gut microbiota members of farm animals based on homology search.</title>
        <authorList>
            <person name="Zeman M."/>
            <person name="Kubasova T."/>
            <person name="Jahodarova E."/>
            <person name="Nykrynova M."/>
            <person name="Rychlik I."/>
        </authorList>
    </citation>
    <scope>NUCLEOTIDE SEQUENCE [LARGE SCALE GENOMIC DNA]</scope>
    <source>
        <strain evidence="6">ET39</strain>
    </source>
</reference>
<evidence type="ECO:0000256" key="1">
    <source>
        <dbReference type="ARBA" id="ARBA00023015"/>
    </source>
</evidence>
<dbReference type="PANTHER" id="PTHR42756:SF1">
    <property type="entry name" value="TRANSCRIPTIONAL REPRESSOR OF EMRAB OPERON"/>
    <property type="match status" value="1"/>
</dbReference>
<dbReference type="Gene3D" id="1.10.10.10">
    <property type="entry name" value="Winged helix-like DNA-binding domain superfamily/Winged helix DNA-binding domain"/>
    <property type="match status" value="1"/>
</dbReference>
<dbReference type="RefSeq" id="WP_289607005.1">
    <property type="nucleotide sequence ID" value="NZ_JAUDCG010000008.1"/>
</dbReference>
<comment type="caution">
    <text evidence="5">The sequence shown here is derived from an EMBL/GenBank/DDBJ whole genome shotgun (WGS) entry which is preliminary data.</text>
</comment>
<keyword evidence="3" id="KW-0804">Transcription</keyword>